<evidence type="ECO:0000313" key="2">
    <source>
        <dbReference type="Proteomes" id="UP000178869"/>
    </source>
</evidence>
<dbReference type="Proteomes" id="UP000178869">
    <property type="component" value="Unassembled WGS sequence"/>
</dbReference>
<dbReference type="EMBL" id="MHSR01000015">
    <property type="protein sequence ID" value="OHA46467.1"/>
    <property type="molecule type" value="Genomic_DNA"/>
</dbReference>
<proteinExistence type="predicted"/>
<organism evidence="1 2">
    <name type="scientific">Candidatus Terrybacteria bacterium RIFCSPHIGHO2_01_FULL_43_35</name>
    <dbReference type="NCBI Taxonomy" id="1802361"/>
    <lineage>
        <taxon>Bacteria</taxon>
        <taxon>Candidatus Terryibacteriota</taxon>
    </lineage>
</organism>
<accession>A0A1G2PDT5</accession>
<name>A0A1G2PDT5_9BACT</name>
<evidence type="ECO:0008006" key="3">
    <source>
        <dbReference type="Google" id="ProtNLM"/>
    </source>
</evidence>
<dbReference type="Pfam" id="PF06300">
    <property type="entry name" value="Tsp45I"/>
    <property type="match status" value="1"/>
</dbReference>
<protein>
    <recommendedName>
        <fullName evidence="3">Restriction endonuclease</fullName>
    </recommendedName>
</protein>
<dbReference type="AlphaFoldDB" id="A0A1G2PDT5"/>
<comment type="caution">
    <text evidence="1">The sequence shown here is derived from an EMBL/GenBank/DDBJ whole genome shotgun (WGS) entry which is preliminary data.</text>
</comment>
<evidence type="ECO:0000313" key="1">
    <source>
        <dbReference type="EMBL" id="OHA46467.1"/>
    </source>
</evidence>
<sequence>MNRWVQKSKNLAKNRGYLDNLNNIYPVQLTFSRPVSKKNETAIRQAFSQKNNKALISVLLTLKKFPIDDPYVGFFRKYPTALNLNPKTTNRIGKKLFKLGLRGVLDGASKPKIPSRQFGQTFRKYLLTLGYPILAEPQFITFNGKAFLDGGDATLKKFARKNLKYNRNKGLDLIFKTKNKFVIGEAKFISAGGGTQDKSFREAMQFIKGYNQNILRIAVLDGVVWLPPKRKNSLYGKIRKINNKYIAISALLLKDFLKNI</sequence>
<dbReference type="InterPro" id="IPR010443">
    <property type="entry name" value="Restrct_endonuc_II_Tsp45I"/>
</dbReference>
<reference evidence="1 2" key="1">
    <citation type="journal article" date="2016" name="Nat. Commun.">
        <title>Thousands of microbial genomes shed light on interconnected biogeochemical processes in an aquifer system.</title>
        <authorList>
            <person name="Anantharaman K."/>
            <person name="Brown C.T."/>
            <person name="Hug L.A."/>
            <person name="Sharon I."/>
            <person name="Castelle C.J."/>
            <person name="Probst A.J."/>
            <person name="Thomas B.C."/>
            <person name="Singh A."/>
            <person name="Wilkins M.J."/>
            <person name="Karaoz U."/>
            <person name="Brodie E.L."/>
            <person name="Williams K.H."/>
            <person name="Hubbard S.S."/>
            <person name="Banfield J.F."/>
        </authorList>
    </citation>
    <scope>NUCLEOTIDE SEQUENCE [LARGE SCALE GENOMIC DNA]</scope>
</reference>
<gene>
    <name evidence="1" type="ORF">A2828_01140</name>
</gene>